<dbReference type="SMR" id="A0A172Q0H6"/>
<evidence type="ECO:0000313" key="1">
    <source>
        <dbReference type="EMBL" id="AND75368.1"/>
    </source>
</evidence>
<accession>A0A172Q0H6</accession>
<keyword evidence="2" id="KW-1185">Reference proteome</keyword>
<evidence type="ECO:0000313" key="2">
    <source>
        <dbReference type="Proteomes" id="UP000225947"/>
    </source>
</evidence>
<gene>
    <name evidence="1" type="ORF">ME3_207</name>
</gene>
<proteinExistence type="predicted"/>
<sequence length="64" mass="7155">MKLKDIYGHQLVALVRPYNGLHKGLQGLLITANQEKALVVLKNRSKTIEQIPIEFLIGIVSDSE</sequence>
<organism evidence="1 2">
    <name type="scientific">Acinetobacter phage vB_AbaM_ME3</name>
    <dbReference type="NCBI Taxonomy" id="1837876"/>
    <lineage>
        <taxon>Viruses</taxon>
        <taxon>Duplodnaviria</taxon>
        <taxon>Heunggongvirae</taxon>
        <taxon>Uroviricota</taxon>
        <taxon>Caudoviricetes</taxon>
        <taxon>Metrivirus</taxon>
        <taxon>Metrivirus ME3</taxon>
    </lineage>
</organism>
<dbReference type="EMBL" id="KU935715">
    <property type="protein sequence ID" value="AND75368.1"/>
    <property type="molecule type" value="Genomic_DNA"/>
</dbReference>
<reference evidence="2" key="1">
    <citation type="submission" date="2016-03" db="EMBL/GenBank/DDBJ databases">
        <title>Characterization of Acinetobacter baumannii phage vB_AbaM_ME3.</title>
        <authorList>
            <person name="Buttimer C.T.H."/>
            <person name="Elbreki M."/>
            <person name="Coffey A."/>
        </authorList>
    </citation>
    <scope>NUCLEOTIDE SEQUENCE [LARGE SCALE GENOMIC DNA]</scope>
</reference>
<name>A0A172Q0H6_9CAUD</name>
<dbReference type="Proteomes" id="UP000225947">
    <property type="component" value="Segment"/>
</dbReference>
<protein>
    <submittedName>
        <fullName evidence="1">Uncharacterized protein</fullName>
    </submittedName>
</protein>